<organism evidence="16 17">
    <name type="scientific">Planococcus wigleyi</name>
    <dbReference type="NCBI Taxonomy" id="2762216"/>
    <lineage>
        <taxon>Bacteria</taxon>
        <taxon>Bacillati</taxon>
        <taxon>Bacillota</taxon>
        <taxon>Bacilli</taxon>
        <taxon>Bacillales</taxon>
        <taxon>Caryophanaceae</taxon>
        <taxon>Planococcus</taxon>
    </lineage>
</organism>
<evidence type="ECO:0000256" key="9">
    <source>
        <dbReference type="ARBA" id="ARBA00022964"/>
    </source>
</evidence>
<sequence>MTSELTNQFKEPIFDVAQIAHVEVLSPTPKETVAFYTDMLGMEIVDQVAHKTYLRAYEDNYKYSLIVTEGEEAGLGHVAWRTTSPQALERRVKALEESGQGIGWANEEYGHGPAYQFTTPDGHKMEVFWEVEYYDCHEDKHSKLMSRSQKRPKHGVPVRRLDHINLMSSNPAADTNFMAETLGFKVREQIVDNDHVIGTWNSVSNLVHEIAFMQEPTGAKGKLHHVCYWYGIPQNLYDVADLLKDHDYFIEIPPNKHGVSQAFCMYVYEPSGNRVELFGDAGYLIFDPDWKTLTWEMEDVPGNGDTWIGAVFPDSFWNYGTPAPATVPVKVAAE</sequence>
<feature type="domain" description="VOC" evidence="15">
    <location>
        <begin position="160"/>
        <end position="280"/>
    </location>
</feature>
<keyword evidence="7" id="KW-0677">Repeat</keyword>
<feature type="domain" description="VOC" evidence="15">
    <location>
        <begin position="18"/>
        <end position="130"/>
    </location>
</feature>
<evidence type="ECO:0000313" key="17">
    <source>
        <dbReference type="Proteomes" id="UP000658980"/>
    </source>
</evidence>
<evidence type="ECO:0000256" key="7">
    <source>
        <dbReference type="ARBA" id="ARBA00022737"/>
    </source>
</evidence>
<name>A0ABR8WGQ6_9BACL</name>
<keyword evidence="11 14" id="KW-0408">Iron</keyword>
<dbReference type="InterPro" id="IPR029068">
    <property type="entry name" value="Glyas_Bleomycin-R_OHBP_Dase"/>
</dbReference>
<dbReference type="PANTHER" id="PTHR21366:SF19">
    <property type="entry name" value="METAPYROCATECHASE"/>
    <property type="match status" value="1"/>
</dbReference>
<evidence type="ECO:0000313" key="16">
    <source>
        <dbReference type="EMBL" id="MBD8016063.1"/>
    </source>
</evidence>
<dbReference type="InterPro" id="IPR004360">
    <property type="entry name" value="Glyas_Fos-R_dOase_dom"/>
</dbReference>
<evidence type="ECO:0000256" key="6">
    <source>
        <dbReference type="ARBA" id="ARBA00022723"/>
    </source>
</evidence>
<evidence type="ECO:0000256" key="8">
    <source>
        <dbReference type="ARBA" id="ARBA00022797"/>
    </source>
</evidence>
<dbReference type="InterPro" id="IPR017624">
    <property type="entry name" value="Catechol_2-3_dOase"/>
</dbReference>
<evidence type="ECO:0000256" key="10">
    <source>
        <dbReference type="ARBA" id="ARBA00023002"/>
    </source>
</evidence>
<dbReference type="PROSITE" id="PS51819">
    <property type="entry name" value="VOC"/>
    <property type="match status" value="2"/>
</dbReference>
<comment type="cofactor">
    <cofactor evidence="2 14">
        <name>Fe(2+)</name>
        <dbReference type="ChEBI" id="CHEBI:29033"/>
    </cofactor>
</comment>
<evidence type="ECO:0000256" key="5">
    <source>
        <dbReference type="ARBA" id="ARBA00022190"/>
    </source>
</evidence>
<dbReference type="SUPFAM" id="SSF54593">
    <property type="entry name" value="Glyoxalase/Bleomycin resistance protein/Dihydroxybiphenyl dioxygenase"/>
    <property type="match status" value="1"/>
</dbReference>
<evidence type="ECO:0000259" key="15">
    <source>
        <dbReference type="PROSITE" id="PS51819"/>
    </source>
</evidence>
<dbReference type="InterPro" id="IPR050383">
    <property type="entry name" value="GlyoxalaseI/FosfomycinResist"/>
</dbReference>
<keyword evidence="6" id="KW-0479">Metal-binding</keyword>
<proteinExistence type="inferred from homology"/>
<evidence type="ECO:0000256" key="12">
    <source>
        <dbReference type="ARBA" id="ARBA00030369"/>
    </source>
</evidence>
<dbReference type="RefSeq" id="WP_191716230.1">
    <property type="nucleotide sequence ID" value="NZ_JACSPU010000005.1"/>
</dbReference>
<evidence type="ECO:0000256" key="13">
    <source>
        <dbReference type="ARBA" id="ARBA00031146"/>
    </source>
</evidence>
<dbReference type="InterPro" id="IPR037523">
    <property type="entry name" value="VOC_core"/>
</dbReference>
<evidence type="ECO:0000256" key="3">
    <source>
        <dbReference type="ARBA" id="ARBA00008784"/>
    </source>
</evidence>
<keyword evidence="9 14" id="KW-0223">Dioxygenase</keyword>
<dbReference type="CDD" id="cd09013">
    <property type="entry name" value="BphC-JF8_N_like"/>
    <property type="match status" value="1"/>
</dbReference>
<keyword evidence="10 14" id="KW-0560">Oxidoreductase</keyword>
<dbReference type="NCBIfam" id="TIGR03211">
    <property type="entry name" value="catechol_2_3"/>
    <property type="match status" value="1"/>
</dbReference>
<gene>
    <name evidence="16" type="ORF">H9630_14630</name>
</gene>
<comment type="caution">
    <text evidence="16">The sequence shown here is derived from an EMBL/GenBank/DDBJ whole genome shotgun (WGS) entry which is preliminary data.</text>
</comment>
<accession>A0ABR8WGQ6</accession>
<evidence type="ECO:0000256" key="1">
    <source>
        <dbReference type="ARBA" id="ARBA00000163"/>
    </source>
</evidence>
<evidence type="ECO:0000256" key="4">
    <source>
        <dbReference type="ARBA" id="ARBA00013117"/>
    </source>
</evidence>
<evidence type="ECO:0000256" key="2">
    <source>
        <dbReference type="ARBA" id="ARBA00001954"/>
    </source>
</evidence>
<keyword evidence="8 14" id="KW-0058">Aromatic hydrocarbons catabolism</keyword>
<dbReference type="InterPro" id="IPR000486">
    <property type="entry name" value="Xdiol_ring_cleave_dOase_1/2"/>
</dbReference>
<evidence type="ECO:0000256" key="14">
    <source>
        <dbReference type="RuleBase" id="RU000683"/>
    </source>
</evidence>
<dbReference type="Pfam" id="PF00903">
    <property type="entry name" value="Glyoxalase"/>
    <property type="match status" value="2"/>
</dbReference>
<reference evidence="16 17" key="1">
    <citation type="submission" date="2020-08" db="EMBL/GenBank/DDBJ databases">
        <title>A Genomic Blueprint of the Chicken Gut Microbiome.</title>
        <authorList>
            <person name="Gilroy R."/>
            <person name="Ravi A."/>
            <person name="Getino M."/>
            <person name="Pursley I."/>
            <person name="Horton D.L."/>
            <person name="Alikhan N.-F."/>
            <person name="Baker D."/>
            <person name="Gharbi K."/>
            <person name="Hall N."/>
            <person name="Watson M."/>
            <person name="Adriaenssens E.M."/>
            <person name="Foster-Nyarko E."/>
            <person name="Jarju S."/>
            <person name="Secka A."/>
            <person name="Antonio M."/>
            <person name="Oren A."/>
            <person name="Chaudhuri R."/>
            <person name="La Ragione R.M."/>
            <person name="Hildebrand F."/>
            <person name="Pallen M.J."/>
        </authorList>
    </citation>
    <scope>NUCLEOTIDE SEQUENCE [LARGE SCALE GENOMIC DNA]</scope>
    <source>
        <strain evidence="16 17">Sa1BUA13</strain>
    </source>
</reference>
<dbReference type="CDD" id="cd09014">
    <property type="entry name" value="BphC-JF8_C_like"/>
    <property type="match status" value="1"/>
</dbReference>
<dbReference type="PANTHER" id="PTHR21366">
    <property type="entry name" value="GLYOXALASE FAMILY PROTEIN"/>
    <property type="match status" value="1"/>
</dbReference>
<dbReference type="Proteomes" id="UP000658980">
    <property type="component" value="Unassembled WGS sequence"/>
</dbReference>
<comment type="catalytic activity">
    <reaction evidence="1">
        <text>catechol + O2 = (2Z,4E)-2-hydroxy-6-oxohexa-2,4-dienoate + H(+)</text>
        <dbReference type="Rhea" id="RHEA:17337"/>
        <dbReference type="ChEBI" id="CHEBI:15378"/>
        <dbReference type="ChEBI" id="CHEBI:15379"/>
        <dbReference type="ChEBI" id="CHEBI:18135"/>
        <dbReference type="ChEBI" id="CHEBI:71198"/>
        <dbReference type="EC" id="1.13.11.2"/>
    </reaction>
</comment>
<protein>
    <recommendedName>
        <fullName evidence="5">Metapyrocatechase</fullName>
        <ecNumber evidence="4">1.13.11.2</ecNumber>
    </recommendedName>
    <alternativeName>
        <fullName evidence="13">CatO2ase</fullName>
    </alternativeName>
    <alternativeName>
        <fullName evidence="12">Catechol 2,3-dioxygenase</fullName>
    </alternativeName>
</protein>
<dbReference type="Gene3D" id="3.10.180.10">
    <property type="entry name" value="2,3-Dihydroxybiphenyl 1,2-Dioxygenase, domain 1"/>
    <property type="match status" value="2"/>
</dbReference>
<comment type="similarity">
    <text evidence="3 14">Belongs to the extradiol ring-cleavage dioxygenase family.</text>
</comment>
<keyword evidence="17" id="KW-1185">Reference proteome</keyword>
<dbReference type="PROSITE" id="PS00082">
    <property type="entry name" value="EXTRADIOL_DIOXYGENAS"/>
    <property type="match status" value="1"/>
</dbReference>
<evidence type="ECO:0000256" key="11">
    <source>
        <dbReference type="ARBA" id="ARBA00023004"/>
    </source>
</evidence>
<dbReference type="GO" id="GO:0018577">
    <property type="term" value="F:catechol 2,3-dioxygenase activity"/>
    <property type="evidence" value="ECO:0007669"/>
    <property type="project" value="UniProtKB-EC"/>
</dbReference>
<dbReference type="EC" id="1.13.11.2" evidence="4"/>
<dbReference type="EMBL" id="JACSPU010000005">
    <property type="protein sequence ID" value="MBD8016063.1"/>
    <property type="molecule type" value="Genomic_DNA"/>
</dbReference>